<name>A0ABR1FQD2_AURAN</name>
<evidence type="ECO:0000313" key="2">
    <source>
        <dbReference type="EMBL" id="KAK7235714.1"/>
    </source>
</evidence>
<evidence type="ECO:0000256" key="1">
    <source>
        <dbReference type="SAM" id="MobiDB-lite"/>
    </source>
</evidence>
<dbReference type="Proteomes" id="UP001363151">
    <property type="component" value="Unassembled WGS sequence"/>
</dbReference>
<organism evidence="2 3">
    <name type="scientific">Aureococcus anophagefferens</name>
    <name type="common">Harmful bloom alga</name>
    <dbReference type="NCBI Taxonomy" id="44056"/>
    <lineage>
        <taxon>Eukaryota</taxon>
        <taxon>Sar</taxon>
        <taxon>Stramenopiles</taxon>
        <taxon>Ochrophyta</taxon>
        <taxon>Pelagophyceae</taxon>
        <taxon>Pelagomonadales</taxon>
        <taxon>Pelagomonadaceae</taxon>
        <taxon>Aureococcus</taxon>
    </lineage>
</organism>
<proteinExistence type="predicted"/>
<protein>
    <submittedName>
        <fullName evidence="2">Folate-sensitive fragile site protein</fullName>
    </submittedName>
</protein>
<gene>
    <name evidence="2" type="primary">FRA10AC1</name>
    <name evidence="2" type="ORF">SO694_00067031</name>
</gene>
<dbReference type="EMBL" id="JBBJCI010000290">
    <property type="protein sequence ID" value="KAK7235714.1"/>
    <property type="molecule type" value="Genomic_DNA"/>
</dbReference>
<dbReference type="Pfam" id="PF09725">
    <property type="entry name" value="Fra10Ac1"/>
    <property type="match status" value="1"/>
</dbReference>
<keyword evidence="3" id="KW-1185">Reference proteome</keyword>
<feature type="compositionally biased region" description="Basic residues" evidence="1">
    <location>
        <begin position="153"/>
        <end position="171"/>
    </location>
</feature>
<evidence type="ECO:0000313" key="3">
    <source>
        <dbReference type="Proteomes" id="UP001363151"/>
    </source>
</evidence>
<accession>A0ABR1FQD2</accession>
<dbReference type="InterPro" id="IPR019129">
    <property type="entry name" value="Folate-sensitive_fs_Fra10Ac1"/>
</dbReference>
<feature type="region of interest" description="Disordered" evidence="1">
    <location>
        <begin position="137"/>
        <end position="171"/>
    </location>
</feature>
<sequence>MKRSRLYAPPQPSIDEGGEAKTAAIFAAHHEFVRDDARDGASKRWETRMARRYYDELHKEYAICDLSRWRDGAVGLRWRTEAEVLRGKGERTCAARGCDAADGLRSYELPFDYEERGEAKRALVKVRVCRACAKKLRPRAGGGSDDGSDEDRKKKKKTKRTKKKRRRDASP</sequence>
<reference evidence="2 3" key="1">
    <citation type="submission" date="2024-03" db="EMBL/GenBank/DDBJ databases">
        <title>Aureococcus anophagefferens CCMP1851 and Kratosvirus quantuckense: Draft genome of a second virus-susceptible host strain in the model system.</title>
        <authorList>
            <person name="Chase E."/>
            <person name="Truchon A.R."/>
            <person name="Schepens W."/>
            <person name="Wilhelm S.W."/>
        </authorList>
    </citation>
    <scope>NUCLEOTIDE SEQUENCE [LARGE SCALE GENOMIC DNA]</scope>
    <source>
        <strain evidence="2 3">CCMP1851</strain>
    </source>
</reference>
<comment type="caution">
    <text evidence="2">The sequence shown here is derived from an EMBL/GenBank/DDBJ whole genome shotgun (WGS) entry which is preliminary data.</text>
</comment>